<accession>Q1AUQ2</accession>
<keyword evidence="2" id="KW-0378">Hydrolase</keyword>
<dbReference type="InterPro" id="IPR046844">
    <property type="entry name" value="Lon-like_helical"/>
</dbReference>
<dbReference type="InterPro" id="IPR041699">
    <property type="entry name" value="AAA_32"/>
</dbReference>
<feature type="coiled-coil region" evidence="3">
    <location>
        <begin position="193"/>
        <end position="220"/>
    </location>
</feature>
<dbReference type="PROSITE" id="PS51786">
    <property type="entry name" value="LON_PROTEOLYTIC"/>
    <property type="match status" value="1"/>
</dbReference>
<dbReference type="GO" id="GO:0004252">
    <property type="term" value="F:serine-type endopeptidase activity"/>
    <property type="evidence" value="ECO:0007669"/>
    <property type="project" value="UniProtKB-UniRule"/>
</dbReference>
<dbReference type="OrthoDB" id="9758568at2"/>
<dbReference type="RefSeq" id="WP_011564891.1">
    <property type="nucleotide sequence ID" value="NC_008148.1"/>
</dbReference>
<dbReference type="PANTHER" id="PTHR10046">
    <property type="entry name" value="ATP DEPENDENT LON PROTEASE FAMILY MEMBER"/>
    <property type="match status" value="1"/>
</dbReference>
<evidence type="ECO:0000256" key="4">
    <source>
        <dbReference type="SAM" id="MobiDB-lite"/>
    </source>
</evidence>
<keyword evidence="7" id="KW-1185">Reference proteome</keyword>
<dbReference type="InterPro" id="IPR008269">
    <property type="entry name" value="Lon_proteolytic"/>
</dbReference>
<dbReference type="PhylomeDB" id="Q1AUQ2"/>
<name>Q1AUQ2_RUBXD</name>
<comment type="catalytic activity">
    <reaction evidence="2">
        <text>Hydrolysis of proteins in presence of ATP.</text>
        <dbReference type="EC" id="3.4.21.53"/>
    </reaction>
</comment>
<proteinExistence type="inferred from homology"/>
<feature type="domain" description="Lon proteolytic" evidence="5">
    <location>
        <begin position="563"/>
        <end position="758"/>
    </location>
</feature>
<feature type="active site" evidence="2">
    <location>
        <position position="696"/>
    </location>
</feature>
<dbReference type="Pfam" id="PF20437">
    <property type="entry name" value="LonC_helical"/>
    <property type="match status" value="1"/>
</dbReference>
<dbReference type="eggNOG" id="COG1067">
    <property type="taxonomic scope" value="Bacteria"/>
</dbReference>
<gene>
    <name evidence="6" type="ordered locus">Rxyl_1929</name>
</gene>
<evidence type="ECO:0000256" key="3">
    <source>
        <dbReference type="SAM" id="Coils"/>
    </source>
</evidence>
<dbReference type="InterPro" id="IPR046843">
    <property type="entry name" value="LonB_AAA-LID"/>
</dbReference>
<dbReference type="PRINTS" id="PR00830">
    <property type="entry name" value="ENDOLAPTASE"/>
</dbReference>
<dbReference type="KEGG" id="rxy:Rxyl_1929"/>
<dbReference type="SUPFAM" id="SSF54211">
    <property type="entry name" value="Ribosomal protein S5 domain 2-like"/>
    <property type="match status" value="1"/>
</dbReference>
<dbReference type="GO" id="GO:0006508">
    <property type="term" value="P:proteolysis"/>
    <property type="evidence" value="ECO:0007669"/>
    <property type="project" value="UniProtKB-KW"/>
</dbReference>
<dbReference type="Pfam" id="PF20436">
    <property type="entry name" value="LonB_AAA-LID"/>
    <property type="match status" value="1"/>
</dbReference>
<dbReference type="GO" id="GO:0004176">
    <property type="term" value="F:ATP-dependent peptidase activity"/>
    <property type="evidence" value="ECO:0007669"/>
    <property type="project" value="UniProtKB-UniRule"/>
</dbReference>
<dbReference type="Pfam" id="PF05362">
    <property type="entry name" value="Lon_C"/>
    <property type="match status" value="1"/>
</dbReference>
<dbReference type="HOGENOM" id="CLU_014785_0_1_11"/>
<keyword evidence="1 2" id="KW-0645">Protease</keyword>
<dbReference type="GO" id="GO:0030163">
    <property type="term" value="P:protein catabolic process"/>
    <property type="evidence" value="ECO:0007669"/>
    <property type="project" value="InterPro"/>
</dbReference>
<keyword evidence="2" id="KW-0720">Serine protease</keyword>
<dbReference type="AlphaFoldDB" id="Q1AUQ2"/>
<dbReference type="Gene3D" id="3.40.50.300">
    <property type="entry name" value="P-loop containing nucleotide triphosphate hydrolases"/>
    <property type="match status" value="2"/>
</dbReference>
<keyword evidence="3" id="KW-0175">Coiled coil</keyword>
<dbReference type="InterPro" id="IPR014721">
    <property type="entry name" value="Ribsml_uS5_D2-typ_fold_subgr"/>
</dbReference>
<feature type="active site" evidence="2">
    <location>
        <position position="653"/>
    </location>
</feature>
<comment type="similarity">
    <text evidence="2">Belongs to the peptidase S16 family.</text>
</comment>
<dbReference type="InterPro" id="IPR027417">
    <property type="entry name" value="P-loop_NTPase"/>
</dbReference>
<organism evidence="6 7">
    <name type="scientific">Rubrobacter xylanophilus (strain DSM 9941 / JCM 11954 / NBRC 16129 / PRD-1)</name>
    <dbReference type="NCBI Taxonomy" id="266117"/>
    <lineage>
        <taxon>Bacteria</taxon>
        <taxon>Bacillati</taxon>
        <taxon>Actinomycetota</taxon>
        <taxon>Rubrobacteria</taxon>
        <taxon>Rubrobacterales</taxon>
        <taxon>Rubrobacteraceae</taxon>
        <taxon>Rubrobacter</taxon>
    </lineage>
</organism>
<feature type="region of interest" description="Disordered" evidence="4">
    <location>
        <begin position="281"/>
        <end position="301"/>
    </location>
</feature>
<dbReference type="Proteomes" id="UP000006637">
    <property type="component" value="Chromosome"/>
</dbReference>
<protein>
    <recommendedName>
        <fullName evidence="2">endopeptidase La</fullName>
        <ecNumber evidence="2">3.4.21.53</ecNumber>
    </recommendedName>
</protein>
<dbReference type="InterPro" id="IPR027065">
    <property type="entry name" value="Lon_Prtase"/>
</dbReference>
<feature type="compositionally biased region" description="Basic and acidic residues" evidence="4">
    <location>
        <begin position="281"/>
        <end position="296"/>
    </location>
</feature>
<dbReference type="GO" id="GO:0005524">
    <property type="term" value="F:ATP binding"/>
    <property type="evidence" value="ECO:0007669"/>
    <property type="project" value="InterPro"/>
</dbReference>
<dbReference type="Gene3D" id="3.30.230.10">
    <property type="match status" value="1"/>
</dbReference>
<evidence type="ECO:0000313" key="7">
    <source>
        <dbReference type="Proteomes" id="UP000006637"/>
    </source>
</evidence>
<evidence type="ECO:0000256" key="1">
    <source>
        <dbReference type="ARBA" id="ARBA00022670"/>
    </source>
</evidence>
<dbReference type="EC" id="3.4.21.53" evidence="2"/>
<evidence type="ECO:0000313" key="6">
    <source>
        <dbReference type="EMBL" id="ABG04876.1"/>
    </source>
</evidence>
<dbReference type="InterPro" id="IPR020568">
    <property type="entry name" value="Ribosomal_Su5_D2-typ_SF"/>
</dbReference>
<dbReference type="STRING" id="266117.Rxyl_1929"/>
<dbReference type="SUPFAM" id="SSF52540">
    <property type="entry name" value="P-loop containing nucleoside triphosphate hydrolases"/>
    <property type="match status" value="1"/>
</dbReference>
<reference evidence="6 7" key="1">
    <citation type="submission" date="2006-06" db="EMBL/GenBank/DDBJ databases">
        <title>Complete sequence of Rubrobacter xylanophilus DSM 9941.</title>
        <authorList>
            <consortium name="US DOE Joint Genome Institute"/>
            <person name="Copeland A."/>
            <person name="Lucas S."/>
            <person name="Lapidus A."/>
            <person name="Barry K."/>
            <person name="Detter J.C."/>
            <person name="Glavina del Rio T."/>
            <person name="Hammon N."/>
            <person name="Israni S."/>
            <person name="Dalin E."/>
            <person name="Tice H."/>
            <person name="Pitluck S."/>
            <person name="Munk A.C."/>
            <person name="Brettin T."/>
            <person name="Bruce D."/>
            <person name="Han C."/>
            <person name="Tapia R."/>
            <person name="Gilna P."/>
            <person name="Schmutz J."/>
            <person name="Larimer F."/>
            <person name="Land M."/>
            <person name="Hauser L."/>
            <person name="Kyrpides N."/>
            <person name="Lykidis A."/>
            <person name="da Costa M.S."/>
            <person name="Rainey F.A."/>
            <person name="Empadinhas N."/>
            <person name="Jolivet E."/>
            <person name="Battista J.R."/>
            <person name="Richardson P."/>
        </authorList>
    </citation>
    <scope>NUCLEOTIDE SEQUENCE [LARGE SCALE GENOMIC DNA]</scope>
    <source>
        <strain evidence="7">DSM 9941 / NBRC 16129 / PRD-1</strain>
    </source>
</reference>
<evidence type="ECO:0000259" key="5">
    <source>
        <dbReference type="PROSITE" id="PS51786"/>
    </source>
</evidence>
<dbReference type="EMBL" id="CP000386">
    <property type="protein sequence ID" value="ABG04876.1"/>
    <property type="molecule type" value="Genomic_DNA"/>
</dbReference>
<dbReference type="Gene3D" id="1.10.8.60">
    <property type="match status" value="1"/>
</dbReference>
<evidence type="ECO:0000256" key="2">
    <source>
        <dbReference type="PROSITE-ProRule" id="PRU01122"/>
    </source>
</evidence>
<dbReference type="Pfam" id="PF13654">
    <property type="entry name" value="AAA_32"/>
    <property type="match status" value="1"/>
</dbReference>
<sequence>MVEELKPERLYRRCDPESLPFKTTEELEELDGGMGQPRAVEAVRFGIGIERPGYNIYALGPPGTGKHALVRHFLQARAAERPAPSDWVYVHDFAHPNRPRAIELPPGMGTRLRRDMEQLVEELRPALSSAFEGEEYQARRRAIEEEFAERSNRAFAELRRRAQERGLALLQTPMGWVFAPLRDGQVLSPQELQQLPEEERTRLEREVEELQQELQRVLSQDIPRWQREMQRKLRELNREVTNFAVGSRIEELKEEYAEFEEVAEYLEEVRRDIVQNAREFLGQDRDVQEPGREERTQPPPSRRYQVNVLVDRGGMDRAPVIYEDNPTYQNLLGRVEYMAQMGALVTDFNLIRPGALHRANGGYLILDARRLLMQPFAWEGLKRALRSRLLRIESPGQMVGLISTISLEPEPIPLDVKVVLLGDRLLYYLLSALDPEFVQLFKVAADFDEEVDRDGENDLLYARLIGTIARREGLRPFDRTGVARVIEHGSRLAGDSGKLSIHVESLADVLREADYWASRNGNGAVTAADVQRAIDARTYRSDRLRERVQEQILRGTLLIDTEGERVGQVNGLSVIELGGFAFGRPSRISARVRMGRGEVVDIEREVKLSGPIHSKGVLILAGFLGGRYASERPLSLSASLVFEQSYSGVEGDSASSAELYALLSAISGVPLKQSLAVTGSVNQHGDVQAIGGVNEKIEGFFDICRRRGLTGEQGVVIPRSNVQHLMLRRDVVEAVERGEFHIYPVRTVDEGMELLTGLPAGEPDEEGRFPEDTVNGMVERRLAELGEKMRALAARSSGEDGNG</sequence>